<organism evidence="3 4">
    <name type="scientific">Sedimentisphaera salicampi</name>
    <dbReference type="NCBI Taxonomy" id="1941349"/>
    <lineage>
        <taxon>Bacteria</taxon>
        <taxon>Pseudomonadati</taxon>
        <taxon>Planctomycetota</taxon>
        <taxon>Phycisphaerae</taxon>
        <taxon>Sedimentisphaerales</taxon>
        <taxon>Sedimentisphaeraceae</taxon>
        <taxon>Sedimentisphaera</taxon>
    </lineage>
</organism>
<name>A0A1W6LJK4_9BACT</name>
<evidence type="ECO:0000259" key="2">
    <source>
        <dbReference type="Pfam" id="PF08305"/>
    </source>
</evidence>
<dbReference type="Pfam" id="PF04773">
    <property type="entry name" value="FecR"/>
    <property type="match status" value="1"/>
</dbReference>
<evidence type="ECO:0000313" key="4">
    <source>
        <dbReference type="Proteomes" id="UP000193334"/>
    </source>
</evidence>
<evidence type="ECO:0000313" key="3">
    <source>
        <dbReference type="EMBL" id="ARN55957.1"/>
    </source>
</evidence>
<dbReference type="PANTHER" id="PTHR30273:SF2">
    <property type="entry name" value="PROTEIN FECR"/>
    <property type="match status" value="1"/>
</dbReference>
<feature type="domain" description="Glycosyl hydrolase family 98 putative carbohydrate-binding module" evidence="2">
    <location>
        <begin position="469"/>
        <end position="555"/>
    </location>
</feature>
<dbReference type="EMBL" id="CP021023">
    <property type="protein sequence ID" value="ARN55957.1"/>
    <property type="molecule type" value="Genomic_DNA"/>
</dbReference>
<protein>
    <submittedName>
        <fullName evidence="3">FecR protein</fullName>
    </submittedName>
</protein>
<dbReference type="Gene3D" id="2.60.120.1440">
    <property type="match status" value="1"/>
</dbReference>
<sequence length="564" mass="62438">MNTNELKLTEYILRMLDGENDEAKQREFEEYLKELTEKNPAALDYYWQLVSDYVCIESRVREYDDEEIINEFMPAALDDDAVLELQEEIKNAPVVPHKNEPRRTENRPAVYELPAEPAERKVSKPTLFIAVASAAALVFLLSAVKLENFFTKTPTAYINDSYKAVWSDDYRKPSEDGSFYDKDDYFKLEQGHIELLFESGSQVVIESPAIFRCISEGVLRLDYGKACSYVPERAQGFTVQTPSSDIVDLGTEFGVEVNKYGDSKVQVYEGKTVLNSVNDKISKFLLSVGQAGEVERLSGVISEADFEPSGFTREIDSGSGLLWHGGELSLADIVGGGNGFGTGTAETGIEISDGDVLSKLSYYGERIGRQAYVSVSSNEFIDGVFCADNAGQGVQIASTGLLSKNIPQTSGSYWGYIFNGAFHNGLDVPRHRLQKGGRKYGTRDNPAITMHPNTGMTFDLNAIREKLSNLKISSFAAEAGISDTVEKYSESNARAFMQVIVDGEVEFEKLLSSDSPMEDVDIKLTGANRFLTLSVTEAGDSWGFDWSFWGNPVLTINADRQGLQ</sequence>
<dbReference type="InterPro" id="IPR012373">
    <property type="entry name" value="Ferrdict_sens_TM"/>
</dbReference>
<dbReference type="InterPro" id="IPR038637">
    <property type="entry name" value="NPCBM_sf"/>
</dbReference>
<dbReference type="STRING" id="1941349.STSP1_00326"/>
<dbReference type="Pfam" id="PF08305">
    <property type="entry name" value="NPCBM"/>
    <property type="match status" value="1"/>
</dbReference>
<keyword evidence="4" id="KW-1185">Reference proteome</keyword>
<dbReference type="Gene3D" id="2.60.120.1060">
    <property type="entry name" value="NPCBM/NEW2 domain"/>
    <property type="match status" value="1"/>
</dbReference>
<reference evidence="4" key="1">
    <citation type="submission" date="2017-04" db="EMBL/GenBank/DDBJ databases">
        <title>Comparative genomics and description of representatives of a novel lineage of planctomycetes thriving in anoxic sediments.</title>
        <authorList>
            <person name="Spring S."/>
            <person name="Bunk B."/>
            <person name="Sproer C."/>
        </authorList>
    </citation>
    <scope>NUCLEOTIDE SEQUENCE [LARGE SCALE GENOMIC DNA]</scope>
    <source>
        <strain evidence="4">ST-PulAB-D4</strain>
    </source>
</reference>
<proteinExistence type="predicted"/>
<dbReference type="InterPro" id="IPR006860">
    <property type="entry name" value="FecR"/>
</dbReference>
<dbReference type="SUPFAM" id="SSF49785">
    <property type="entry name" value="Galactose-binding domain-like"/>
    <property type="match status" value="1"/>
</dbReference>
<accession>A0A1W6LJK4</accession>
<dbReference type="PANTHER" id="PTHR30273">
    <property type="entry name" value="PERIPLASMIC SIGNAL SENSOR AND SIGMA FACTOR ACTIVATOR FECR-RELATED"/>
    <property type="match status" value="1"/>
</dbReference>
<feature type="domain" description="FecR protein" evidence="1">
    <location>
        <begin position="219"/>
        <end position="271"/>
    </location>
</feature>
<dbReference type="RefSeq" id="WP_085754678.1">
    <property type="nucleotide sequence ID" value="NZ_CP021023.1"/>
</dbReference>
<dbReference type="KEGG" id="pbp:STSP1_00326"/>
<gene>
    <name evidence="3" type="ORF">STSP1_00326</name>
</gene>
<dbReference type="InterPro" id="IPR013222">
    <property type="entry name" value="Glyco_hyd_98_carb-bd"/>
</dbReference>
<dbReference type="GO" id="GO:0016989">
    <property type="term" value="F:sigma factor antagonist activity"/>
    <property type="evidence" value="ECO:0007669"/>
    <property type="project" value="TreeGrafter"/>
</dbReference>
<dbReference type="AlphaFoldDB" id="A0A1W6LJK4"/>
<evidence type="ECO:0000259" key="1">
    <source>
        <dbReference type="Pfam" id="PF04773"/>
    </source>
</evidence>
<dbReference type="Proteomes" id="UP000193334">
    <property type="component" value="Chromosome"/>
</dbReference>
<dbReference type="InterPro" id="IPR008979">
    <property type="entry name" value="Galactose-bd-like_sf"/>
</dbReference>